<reference evidence="1" key="1">
    <citation type="submission" date="2019-08" db="EMBL/GenBank/DDBJ databases">
        <authorList>
            <person name="Kucharzyk K."/>
            <person name="Murdoch R.W."/>
            <person name="Higgins S."/>
            <person name="Loffler F."/>
        </authorList>
    </citation>
    <scope>NUCLEOTIDE SEQUENCE</scope>
</reference>
<dbReference type="Pfam" id="PF02643">
    <property type="entry name" value="DUF192"/>
    <property type="match status" value="1"/>
</dbReference>
<dbReference type="EMBL" id="VSSQ01068218">
    <property type="protein sequence ID" value="MPN20454.1"/>
    <property type="molecule type" value="Genomic_DNA"/>
</dbReference>
<sequence length="62" mass="7174">MKYTHIEVSNGPLDLNIELAASFRKRFLGLMFRKQMPEDHALLLVPCNAIHTFSMRFPIDVV</sequence>
<name>A0A645G8N5_9ZZZZ</name>
<dbReference type="InterPro" id="IPR038695">
    <property type="entry name" value="Saro_0823-like_sf"/>
</dbReference>
<evidence type="ECO:0000313" key="1">
    <source>
        <dbReference type="EMBL" id="MPN20454.1"/>
    </source>
</evidence>
<evidence type="ECO:0008006" key="2">
    <source>
        <dbReference type="Google" id="ProtNLM"/>
    </source>
</evidence>
<protein>
    <recommendedName>
        <fullName evidence="2">DUF192 domain-containing protein</fullName>
    </recommendedName>
</protein>
<dbReference type="AlphaFoldDB" id="A0A645G8N5"/>
<dbReference type="Gene3D" id="2.60.120.1140">
    <property type="entry name" value="Protein of unknown function DUF192"/>
    <property type="match status" value="1"/>
</dbReference>
<accession>A0A645G8N5</accession>
<organism evidence="1">
    <name type="scientific">bioreactor metagenome</name>
    <dbReference type="NCBI Taxonomy" id="1076179"/>
    <lineage>
        <taxon>unclassified sequences</taxon>
        <taxon>metagenomes</taxon>
        <taxon>ecological metagenomes</taxon>
    </lineage>
</organism>
<gene>
    <name evidence="1" type="ORF">SDC9_167833</name>
</gene>
<comment type="caution">
    <text evidence="1">The sequence shown here is derived from an EMBL/GenBank/DDBJ whole genome shotgun (WGS) entry which is preliminary data.</text>
</comment>
<dbReference type="InterPro" id="IPR003795">
    <property type="entry name" value="DUF192"/>
</dbReference>
<proteinExistence type="predicted"/>